<dbReference type="Gene3D" id="3.30.450.40">
    <property type="match status" value="1"/>
</dbReference>
<dbReference type="SUPFAM" id="SSF46785">
    <property type="entry name" value="Winged helix' DNA-binding domain"/>
    <property type="match status" value="1"/>
</dbReference>
<dbReference type="Pfam" id="PF09339">
    <property type="entry name" value="HTH_IclR"/>
    <property type="match status" value="1"/>
</dbReference>
<dbReference type="AlphaFoldDB" id="A0A8J3EEE7"/>
<dbReference type="Pfam" id="PF01614">
    <property type="entry name" value="IclR_C"/>
    <property type="match status" value="1"/>
</dbReference>
<sequence length="260" mass="28009">MSTLANCAAVLRLFSAERRQLSVTEAAALLGIPKSSASRLLKAMREEGLLRNVAGTPRYEIGNLLFEVARLHRSSSDLIELADRELRELTRQTGHTGYVSILDRADVLVIRMHRGTHPLQVVTPLGARAPAFATANGRAVLARLTDAEVRALHRGGLRPPSPAAPQDMEALLEALATVRRVGHCTAIDEAIPGVGSIAVSVADPERHETLGFCLSFPAAAVPGRERRRIRALLVGAARRIAARVDDPFWRGIAPQLPDAA</sequence>
<evidence type="ECO:0000313" key="7">
    <source>
        <dbReference type="Proteomes" id="UP000597507"/>
    </source>
</evidence>
<evidence type="ECO:0000256" key="1">
    <source>
        <dbReference type="ARBA" id="ARBA00023015"/>
    </source>
</evidence>
<evidence type="ECO:0000259" key="5">
    <source>
        <dbReference type="PROSITE" id="PS51078"/>
    </source>
</evidence>
<dbReference type="InterPro" id="IPR050707">
    <property type="entry name" value="HTH_MetabolicPath_Reg"/>
</dbReference>
<dbReference type="Proteomes" id="UP000597507">
    <property type="component" value="Unassembled WGS sequence"/>
</dbReference>
<dbReference type="InterPro" id="IPR005471">
    <property type="entry name" value="Tscrpt_reg_IclR_N"/>
</dbReference>
<evidence type="ECO:0000256" key="2">
    <source>
        <dbReference type="ARBA" id="ARBA00023125"/>
    </source>
</evidence>
<dbReference type="InterPro" id="IPR036388">
    <property type="entry name" value="WH-like_DNA-bd_sf"/>
</dbReference>
<proteinExistence type="predicted"/>
<dbReference type="SMART" id="SM00346">
    <property type="entry name" value="HTH_ICLR"/>
    <property type="match status" value="1"/>
</dbReference>
<accession>A0A8J3EEE7</accession>
<dbReference type="PANTHER" id="PTHR30136">
    <property type="entry name" value="HELIX-TURN-HELIX TRANSCRIPTIONAL REGULATOR, ICLR FAMILY"/>
    <property type="match status" value="1"/>
</dbReference>
<keyword evidence="3" id="KW-0804">Transcription</keyword>
<evidence type="ECO:0000256" key="3">
    <source>
        <dbReference type="ARBA" id="ARBA00023163"/>
    </source>
</evidence>
<dbReference type="InterPro" id="IPR036390">
    <property type="entry name" value="WH_DNA-bd_sf"/>
</dbReference>
<dbReference type="InterPro" id="IPR029016">
    <property type="entry name" value="GAF-like_dom_sf"/>
</dbReference>
<dbReference type="GO" id="GO:0045892">
    <property type="term" value="P:negative regulation of DNA-templated transcription"/>
    <property type="evidence" value="ECO:0007669"/>
    <property type="project" value="TreeGrafter"/>
</dbReference>
<reference evidence="6 7" key="1">
    <citation type="journal article" date="2014" name="Int. J. Syst. Evol. Microbiol.">
        <title>Complete genome sequence of Corynebacterium casei LMG S-19264T (=DSM 44701T), isolated from a smear-ripened cheese.</title>
        <authorList>
            <consortium name="US DOE Joint Genome Institute (JGI-PGF)"/>
            <person name="Walter F."/>
            <person name="Albersmeier A."/>
            <person name="Kalinowski J."/>
            <person name="Ruckert C."/>
        </authorList>
    </citation>
    <scope>NUCLEOTIDE SEQUENCE [LARGE SCALE GENOMIC DNA]</scope>
    <source>
        <strain evidence="6 7">CGMCC 1.16330</strain>
    </source>
</reference>
<dbReference type="PROSITE" id="PS51077">
    <property type="entry name" value="HTH_ICLR"/>
    <property type="match status" value="1"/>
</dbReference>
<dbReference type="PANTHER" id="PTHR30136:SF35">
    <property type="entry name" value="HTH-TYPE TRANSCRIPTIONAL REGULATOR RV1719"/>
    <property type="match status" value="1"/>
</dbReference>
<dbReference type="InterPro" id="IPR014757">
    <property type="entry name" value="Tscrpt_reg_IclR_C"/>
</dbReference>
<dbReference type="GO" id="GO:0003677">
    <property type="term" value="F:DNA binding"/>
    <property type="evidence" value="ECO:0007669"/>
    <property type="project" value="UniProtKB-KW"/>
</dbReference>
<evidence type="ECO:0000259" key="4">
    <source>
        <dbReference type="PROSITE" id="PS51077"/>
    </source>
</evidence>
<dbReference type="Gene3D" id="1.10.10.10">
    <property type="entry name" value="Winged helix-like DNA-binding domain superfamily/Winged helix DNA-binding domain"/>
    <property type="match status" value="1"/>
</dbReference>
<name>A0A8J3EEE7_9PROT</name>
<evidence type="ECO:0000313" key="6">
    <source>
        <dbReference type="EMBL" id="GGG52300.1"/>
    </source>
</evidence>
<dbReference type="RefSeq" id="WP_188904297.1">
    <property type="nucleotide sequence ID" value="NZ_BMKS01000028.1"/>
</dbReference>
<gene>
    <name evidence="6" type="ORF">GCM10010964_44300</name>
</gene>
<keyword evidence="1" id="KW-0805">Transcription regulation</keyword>
<dbReference type="PROSITE" id="PS51078">
    <property type="entry name" value="ICLR_ED"/>
    <property type="match status" value="1"/>
</dbReference>
<dbReference type="GO" id="GO:0003700">
    <property type="term" value="F:DNA-binding transcription factor activity"/>
    <property type="evidence" value="ECO:0007669"/>
    <property type="project" value="TreeGrafter"/>
</dbReference>
<feature type="domain" description="IclR-ED" evidence="5">
    <location>
        <begin position="64"/>
        <end position="246"/>
    </location>
</feature>
<dbReference type="EMBL" id="BMKS01000028">
    <property type="protein sequence ID" value="GGG52300.1"/>
    <property type="molecule type" value="Genomic_DNA"/>
</dbReference>
<keyword evidence="7" id="KW-1185">Reference proteome</keyword>
<dbReference type="SUPFAM" id="SSF55781">
    <property type="entry name" value="GAF domain-like"/>
    <property type="match status" value="1"/>
</dbReference>
<organism evidence="6 7">
    <name type="scientific">Caldovatus sediminis</name>
    <dbReference type="NCBI Taxonomy" id="2041189"/>
    <lineage>
        <taxon>Bacteria</taxon>
        <taxon>Pseudomonadati</taxon>
        <taxon>Pseudomonadota</taxon>
        <taxon>Alphaproteobacteria</taxon>
        <taxon>Acetobacterales</taxon>
        <taxon>Roseomonadaceae</taxon>
        <taxon>Caldovatus</taxon>
    </lineage>
</organism>
<comment type="caution">
    <text evidence="6">The sequence shown here is derived from an EMBL/GenBank/DDBJ whole genome shotgun (WGS) entry which is preliminary data.</text>
</comment>
<protein>
    <submittedName>
        <fullName evidence="6">Transcriptional regulator</fullName>
    </submittedName>
</protein>
<keyword evidence="2" id="KW-0238">DNA-binding</keyword>
<feature type="domain" description="HTH iclR-type" evidence="4">
    <location>
        <begin position="1"/>
        <end position="63"/>
    </location>
</feature>